<gene>
    <name evidence="3" type="ORF">DI549_10765</name>
</gene>
<evidence type="ECO:0000313" key="4">
    <source>
        <dbReference type="Proteomes" id="UP000248887"/>
    </source>
</evidence>
<dbReference type="InterPro" id="IPR055385">
    <property type="entry name" value="GpJ_HDII-ins2"/>
</dbReference>
<organism evidence="3 4">
    <name type="scientific">Ancylobacter novellus</name>
    <name type="common">Thiobacillus novellus</name>
    <dbReference type="NCBI Taxonomy" id="921"/>
    <lineage>
        <taxon>Bacteria</taxon>
        <taxon>Pseudomonadati</taxon>
        <taxon>Pseudomonadota</taxon>
        <taxon>Alphaproteobacteria</taxon>
        <taxon>Hyphomicrobiales</taxon>
        <taxon>Xanthobacteraceae</taxon>
        <taxon>Ancylobacter</taxon>
    </lineage>
</organism>
<name>A0A2W5R6X8_ANCNO</name>
<feature type="transmembrane region" description="Helical" evidence="1">
    <location>
        <begin position="86"/>
        <end position="110"/>
    </location>
</feature>
<comment type="caution">
    <text evidence="3">The sequence shown here is derived from an EMBL/GenBank/DDBJ whole genome shotgun (WGS) entry which is preliminary data.</text>
</comment>
<sequence>MTSLAIEPVRHVLLPGRELACLAPRPRESINGFLKRAGWRLNDVPTICLVNNEPVLRADWTRRIRKRDTVVFVSRPRGGSTSTRSLIGLVGMIAIAALAPGIGSAAAAALGFGTTGFASSAIATGVAVAGAAAIGVLTATKPGGQSADPDPVYAFGSTGNTARLLQTIPCSYGRIIKAPDYATRPWAEFDGDQQYLHLLFVNGVGRYRRDQILVADTVLWDRVTGVNPAFSGVELQFREPGEPVTLFPTRVETSSEVSGQELSTTFAGGFVANAAGTLAKTLAIDFVLPEGLYSIDSQGDMRPHSVVLEAQYRAVDAAGAPAGGWVGIPSLGWTRCTRTPVRLSIRADVSPGRYEVRVRRLLPPTTNGKAGDKVMWAGLRAFIDAPASFANVSVTALRLKATDQLSGDAARDINFIDTRILPVWNGTGWVDQPTRRPAWAALDLATNAVYGGARALSKVDLQAFVDLAASNEARDETFDFTFTSGELCLDQLDQILATARAKTRWLGDTLSLVREQWASIPSMLLTDREIVRDSFSLKYDLLPSTAYDGLVLEYVDETTWKPAEIISPRGTSPSRPLRKQLPGITRRAHAQLEADFLWRCYLYRRRRVLLSTEHDGRLLSVGSSIAVQSDMPDNWGASAEVARREGNGLILSDPVTWGTGQHYVRVRTRTGGSFGPIKCARGAADHIALLDAPDLAAVEATQGPLNAALARADGGEGASAAVGLGTTWQRRCLVTSGAPSGDQVALEMLLDDPRVHDEDLTAPPPLPTNSWQTTPRLPVIGGLVARIRPSEHPPTLDASWFPAAGAASYMTRISYDEGASYTPLGEVRAPYLTAVVEAAAAWFEVAGINLQGRPGGWARTVIAAPVRGADNITVTKEMFEAGVRDYVLREVKDVQRVTAKAIEDINRLLAEVDAQSYTDRQVLLRDLTSTVGQSTARVLEKLEVATGPESALAQAILTVEASVGALDASVTDRITAAVGPGSAVAEAITELEAAIGNVEASLKVRFVAGAVPSGALSAWYLEAEVSDGVGTARAAMRVLARLIGGEAVSEIQMDASRFSIGLMESGVFNPMFIVNTTTGVVSINMNLIANGSITALLLNVSTLQAISANLGTIIAGILRSADNKFVINLDAGYQVVRS</sequence>
<keyword evidence="1" id="KW-0812">Transmembrane</keyword>
<evidence type="ECO:0000259" key="2">
    <source>
        <dbReference type="Pfam" id="PF24801"/>
    </source>
</evidence>
<evidence type="ECO:0000313" key="3">
    <source>
        <dbReference type="EMBL" id="PZQ82655.1"/>
    </source>
</evidence>
<feature type="domain" description="Tip attachment protein J HDII-ins2" evidence="2">
    <location>
        <begin position="268"/>
        <end position="385"/>
    </location>
</feature>
<proteinExistence type="predicted"/>
<keyword evidence="1" id="KW-0472">Membrane</keyword>
<keyword evidence="1" id="KW-1133">Transmembrane helix</keyword>
<dbReference type="AlphaFoldDB" id="A0A2W5R6X8"/>
<dbReference type="NCBIfam" id="NF040662">
    <property type="entry name" value="attach_TipJ_rel"/>
    <property type="match status" value="1"/>
</dbReference>
<dbReference type="Proteomes" id="UP000248887">
    <property type="component" value="Unassembled WGS sequence"/>
</dbReference>
<dbReference type="EMBL" id="QFQD01000030">
    <property type="protein sequence ID" value="PZQ82655.1"/>
    <property type="molecule type" value="Genomic_DNA"/>
</dbReference>
<accession>A0A2W5R6X8</accession>
<evidence type="ECO:0000256" key="1">
    <source>
        <dbReference type="SAM" id="Phobius"/>
    </source>
</evidence>
<protein>
    <recommendedName>
        <fullName evidence="2">Tip attachment protein J HDII-ins2 domain-containing protein</fullName>
    </recommendedName>
</protein>
<reference evidence="3 4" key="1">
    <citation type="submission" date="2017-08" db="EMBL/GenBank/DDBJ databases">
        <title>Infants hospitalized years apart are colonized by the same room-sourced microbial strains.</title>
        <authorList>
            <person name="Brooks B."/>
            <person name="Olm M.R."/>
            <person name="Firek B.A."/>
            <person name="Baker R."/>
            <person name="Thomas B.C."/>
            <person name="Morowitz M.J."/>
            <person name="Banfield J.F."/>
        </authorList>
    </citation>
    <scope>NUCLEOTIDE SEQUENCE [LARGE SCALE GENOMIC DNA]</scope>
    <source>
        <strain evidence="3">S2_005_001_R2_27</strain>
    </source>
</reference>
<dbReference type="Pfam" id="PF24801">
    <property type="entry name" value="FNIII-A_GpJ"/>
    <property type="match status" value="1"/>
</dbReference>